<protein>
    <recommendedName>
        <fullName evidence="4">Lipoprotein LpqN</fullName>
    </recommendedName>
</protein>
<keyword evidence="3" id="KW-1185">Reference proteome</keyword>
<evidence type="ECO:0008006" key="4">
    <source>
        <dbReference type="Google" id="ProtNLM"/>
    </source>
</evidence>
<dbReference type="RefSeq" id="WP_344182589.1">
    <property type="nucleotide sequence ID" value="NZ_BAAANC010000004.1"/>
</dbReference>
<evidence type="ECO:0000256" key="1">
    <source>
        <dbReference type="SAM" id="MobiDB-lite"/>
    </source>
</evidence>
<comment type="caution">
    <text evidence="2">The sequence shown here is derived from an EMBL/GenBank/DDBJ whole genome shotgun (WGS) entry which is preliminary data.</text>
</comment>
<reference evidence="3" key="1">
    <citation type="journal article" date="2019" name="Int. J. Syst. Evol. Microbiol.">
        <title>The Global Catalogue of Microorganisms (GCM) 10K type strain sequencing project: providing services to taxonomists for standard genome sequencing and annotation.</title>
        <authorList>
            <consortium name="The Broad Institute Genomics Platform"/>
            <consortium name="The Broad Institute Genome Sequencing Center for Infectious Disease"/>
            <person name="Wu L."/>
            <person name="Ma J."/>
        </authorList>
    </citation>
    <scope>NUCLEOTIDE SEQUENCE [LARGE SCALE GENOMIC DNA]</scope>
    <source>
        <strain evidence="3">JCM 14303</strain>
    </source>
</reference>
<proteinExistence type="predicted"/>
<organism evidence="2 3">
    <name type="scientific">Kribbella lupini</name>
    <dbReference type="NCBI Taxonomy" id="291602"/>
    <lineage>
        <taxon>Bacteria</taxon>
        <taxon>Bacillati</taxon>
        <taxon>Actinomycetota</taxon>
        <taxon>Actinomycetes</taxon>
        <taxon>Propionibacteriales</taxon>
        <taxon>Kribbellaceae</taxon>
        <taxon>Kribbella</taxon>
    </lineage>
</organism>
<sequence length="234" mass="25452">MAGRFVGGVLVSAGLVVVTLAGAASGYGIGHLTEPRDQPTGSAAPLRPSEDVTPTPTEPLNVAVKDPTPALDKDELKYKEREFVAEKTVRSRVTVHVPKNWHMTLSADPQNEARFTDPTGRRFVRVQAGFTIERPPAASMAERIGQLDGTPYRQDLQIVSRRVAEDKRSATLTYTYVPDPENILRYVVVRWVALDDSGNCAVEIAVSGLSQDKEAIPAVLERATDNVTRSDSSL</sequence>
<evidence type="ECO:0000313" key="2">
    <source>
        <dbReference type="EMBL" id="GAA1557788.1"/>
    </source>
</evidence>
<name>A0ABP4N8G0_9ACTN</name>
<evidence type="ECO:0000313" key="3">
    <source>
        <dbReference type="Proteomes" id="UP001500363"/>
    </source>
</evidence>
<accession>A0ABP4N8G0</accession>
<feature type="region of interest" description="Disordered" evidence="1">
    <location>
        <begin position="28"/>
        <end position="61"/>
    </location>
</feature>
<dbReference type="Proteomes" id="UP001500363">
    <property type="component" value="Unassembled WGS sequence"/>
</dbReference>
<gene>
    <name evidence="2" type="ORF">GCM10009741_73270</name>
</gene>
<dbReference type="EMBL" id="BAAANC010000004">
    <property type="protein sequence ID" value="GAA1557788.1"/>
    <property type="molecule type" value="Genomic_DNA"/>
</dbReference>